<evidence type="ECO:0000313" key="15">
    <source>
        <dbReference type="EMBL" id="TQL86078.1"/>
    </source>
</evidence>
<evidence type="ECO:0000256" key="4">
    <source>
        <dbReference type="ARBA" id="ARBA00022617"/>
    </source>
</evidence>
<dbReference type="AlphaFoldDB" id="A0A543BMT3"/>
<dbReference type="Gene3D" id="3.90.480.20">
    <property type="match status" value="1"/>
</dbReference>
<feature type="domain" description="Nitrite/Sulfite reductase ferredoxin-like" evidence="12">
    <location>
        <begin position="497"/>
        <end position="553"/>
    </location>
</feature>
<evidence type="ECO:0000256" key="10">
    <source>
        <dbReference type="ARBA" id="ARBA00023014"/>
    </source>
</evidence>
<evidence type="ECO:0000256" key="6">
    <source>
        <dbReference type="ARBA" id="ARBA00022723"/>
    </source>
</evidence>
<keyword evidence="10" id="KW-0411">Iron-sulfur</keyword>
<evidence type="ECO:0000259" key="12">
    <source>
        <dbReference type="Pfam" id="PF03460"/>
    </source>
</evidence>
<feature type="domain" description="FAD/NAD(P)-binding" evidence="13">
    <location>
        <begin position="8"/>
        <end position="294"/>
    </location>
</feature>
<evidence type="ECO:0000256" key="8">
    <source>
        <dbReference type="ARBA" id="ARBA00023002"/>
    </source>
</evidence>
<dbReference type="InterPro" id="IPR041575">
    <property type="entry name" value="Rubredoxin_C"/>
</dbReference>
<dbReference type="GO" id="GO:0051536">
    <property type="term" value="F:iron-sulfur cluster binding"/>
    <property type="evidence" value="ECO:0007669"/>
    <property type="project" value="UniProtKB-KW"/>
</dbReference>
<evidence type="ECO:0000256" key="3">
    <source>
        <dbReference type="ARBA" id="ARBA00005096"/>
    </source>
</evidence>
<reference evidence="15 16" key="1">
    <citation type="submission" date="2019-06" db="EMBL/GenBank/DDBJ databases">
        <title>Sequencing the genomes of 1000 actinobacteria strains.</title>
        <authorList>
            <person name="Klenk H.-P."/>
        </authorList>
    </citation>
    <scope>NUCLEOTIDE SEQUENCE [LARGE SCALE GENOMIC DNA]</scope>
    <source>
        <strain evidence="15 16">DSM 20169</strain>
    </source>
</reference>
<comment type="pathway">
    <text evidence="3">Nitrogen metabolism; nitrate reduction (assimilation).</text>
</comment>
<dbReference type="InterPro" id="IPR036136">
    <property type="entry name" value="Nit/Sulf_reduc_fer-like_dom_sf"/>
</dbReference>
<dbReference type="Gene3D" id="3.30.390.30">
    <property type="match status" value="1"/>
</dbReference>
<dbReference type="Pfam" id="PF03460">
    <property type="entry name" value="NIR_SIR_ferr"/>
    <property type="match status" value="1"/>
</dbReference>
<evidence type="ECO:0000256" key="7">
    <source>
        <dbReference type="ARBA" id="ARBA00022827"/>
    </source>
</evidence>
<dbReference type="Proteomes" id="UP000317209">
    <property type="component" value="Unassembled WGS sequence"/>
</dbReference>
<feature type="domain" description="NADH-rubredoxin oxidoreductase C-terminal" evidence="14">
    <location>
        <begin position="328"/>
        <end position="394"/>
    </location>
</feature>
<keyword evidence="7" id="KW-0274">FAD</keyword>
<evidence type="ECO:0000256" key="2">
    <source>
        <dbReference type="ARBA" id="ARBA00001974"/>
    </source>
</evidence>
<organism evidence="15 16">
    <name type="scientific">Microbacterium saperdae</name>
    <dbReference type="NCBI Taxonomy" id="69368"/>
    <lineage>
        <taxon>Bacteria</taxon>
        <taxon>Bacillati</taxon>
        <taxon>Actinomycetota</taxon>
        <taxon>Actinomycetes</taxon>
        <taxon>Micrococcales</taxon>
        <taxon>Microbacteriaceae</taxon>
        <taxon>Microbacterium</taxon>
    </lineage>
</organism>
<sequence>MNHALPHEILVVGAGMVAHRLVESLLSRSGNAVRVTVVGDEDRVPYDRARLTSLFAGASVDDLTLDRSIFEDERVALIPDDRVLRIDRKARTVTTRSRRRLEYDTLILATGSYAARASAEGADLPGCFDYRTLDDAEALAEFVRWRSEMLGRPLRGAVIGGGLRGLEAAGALRDMDVETTVAECADRLMPAQLDAAAGELLKRQLGARGITVRTDAWTTRLDPDESGAVTALEFHDGSFQRVDVVVFAVGVRPRDELARNAGLDVHPRGGVIIDDRCSTSDPRILAIGEVANHRGRGAGLVAPGYAMAEVVATRLLGGDALFTGYVDSTTLTLPGIEVASFGDAMAHTPHALEVVSAAPEAGVYRKLVLSDDARILLGGILIGDVSSYAALRPLVGAPLRADPSTYVQPGASNDALSAPLCRHFEMSRARLLDAARRDGLTTFSAIIDRLGGGRGCNTCKTAIAGILSELADSPRLDRDDTAPSLSSALVFPDGAPSVVARMPRGEVTPDGLIVIAQVAKEYALRARIISDQGIALFGARREQLPPIRARLAQAGFLWDHSLTPSSDAVPEHGVFRSAADEHDAGSPSMARGARQARR</sequence>
<dbReference type="SUPFAM" id="SSF51905">
    <property type="entry name" value="FAD/NAD(P)-binding domain"/>
    <property type="match status" value="1"/>
</dbReference>
<dbReference type="RefSeq" id="WP_188895180.1">
    <property type="nucleotide sequence ID" value="NZ_VFOX01000001.1"/>
</dbReference>
<dbReference type="Gene3D" id="3.50.50.60">
    <property type="entry name" value="FAD/NAD(P)-binding domain"/>
    <property type="match status" value="2"/>
</dbReference>
<dbReference type="Pfam" id="PF18267">
    <property type="entry name" value="Rubredoxin_C"/>
    <property type="match status" value="1"/>
</dbReference>
<evidence type="ECO:0000256" key="9">
    <source>
        <dbReference type="ARBA" id="ARBA00023004"/>
    </source>
</evidence>
<dbReference type="GO" id="GO:0046872">
    <property type="term" value="F:metal ion binding"/>
    <property type="evidence" value="ECO:0007669"/>
    <property type="project" value="UniProtKB-KW"/>
</dbReference>
<evidence type="ECO:0000256" key="5">
    <source>
        <dbReference type="ARBA" id="ARBA00022630"/>
    </source>
</evidence>
<comment type="cofactor">
    <cofactor evidence="1">
        <name>siroheme</name>
        <dbReference type="ChEBI" id="CHEBI:60052"/>
    </cofactor>
</comment>
<name>A0A543BMT3_9MICO</name>
<dbReference type="InterPro" id="IPR016156">
    <property type="entry name" value="FAD/NAD-linked_Rdtase_dimer_sf"/>
</dbReference>
<comment type="caution">
    <text evidence="15">The sequence shown here is derived from an EMBL/GenBank/DDBJ whole genome shotgun (WGS) entry which is preliminary data.</text>
</comment>
<evidence type="ECO:0000259" key="14">
    <source>
        <dbReference type="Pfam" id="PF18267"/>
    </source>
</evidence>
<dbReference type="InterPro" id="IPR023753">
    <property type="entry name" value="FAD/NAD-binding_dom"/>
</dbReference>
<accession>A0A543BMT3</accession>
<protein>
    <submittedName>
        <fullName evidence="15">BFD-like [2Fe-2S] binding protein</fullName>
    </submittedName>
</protein>
<evidence type="ECO:0000313" key="16">
    <source>
        <dbReference type="Proteomes" id="UP000317209"/>
    </source>
</evidence>
<keyword evidence="9" id="KW-0408">Iron</keyword>
<dbReference type="PRINTS" id="PR00411">
    <property type="entry name" value="PNDRDTASEI"/>
</dbReference>
<evidence type="ECO:0000256" key="1">
    <source>
        <dbReference type="ARBA" id="ARBA00001929"/>
    </source>
</evidence>
<gene>
    <name evidence="15" type="ORF">FB560_1720</name>
</gene>
<dbReference type="Pfam" id="PF07992">
    <property type="entry name" value="Pyr_redox_2"/>
    <property type="match status" value="1"/>
</dbReference>
<dbReference type="PRINTS" id="PR00368">
    <property type="entry name" value="FADPNR"/>
</dbReference>
<comment type="cofactor">
    <cofactor evidence="2">
        <name>FAD</name>
        <dbReference type="ChEBI" id="CHEBI:57692"/>
    </cofactor>
</comment>
<dbReference type="PANTHER" id="PTHR43809">
    <property type="entry name" value="NITRITE REDUCTASE (NADH) LARGE SUBUNIT"/>
    <property type="match status" value="1"/>
</dbReference>
<dbReference type="EMBL" id="VFOX01000001">
    <property type="protein sequence ID" value="TQL86078.1"/>
    <property type="molecule type" value="Genomic_DNA"/>
</dbReference>
<dbReference type="GO" id="GO:0016491">
    <property type="term" value="F:oxidoreductase activity"/>
    <property type="evidence" value="ECO:0007669"/>
    <property type="project" value="UniProtKB-KW"/>
</dbReference>
<dbReference type="SUPFAM" id="SSF55124">
    <property type="entry name" value="Nitrite/Sulfite reductase N-terminal domain-like"/>
    <property type="match status" value="1"/>
</dbReference>
<proteinExistence type="predicted"/>
<dbReference type="InterPro" id="IPR005117">
    <property type="entry name" value="NiRdtase/SiRdtase_haem-b_fer"/>
</dbReference>
<keyword evidence="5" id="KW-0285">Flavoprotein</keyword>
<dbReference type="PANTHER" id="PTHR43809:SF1">
    <property type="entry name" value="NITRITE REDUCTASE (NADH) LARGE SUBUNIT"/>
    <property type="match status" value="1"/>
</dbReference>
<keyword evidence="16" id="KW-1185">Reference proteome</keyword>
<dbReference type="InterPro" id="IPR052034">
    <property type="entry name" value="NasD-like"/>
</dbReference>
<evidence type="ECO:0000256" key="11">
    <source>
        <dbReference type="SAM" id="MobiDB-lite"/>
    </source>
</evidence>
<keyword evidence="6" id="KW-0479">Metal-binding</keyword>
<dbReference type="InterPro" id="IPR036188">
    <property type="entry name" value="FAD/NAD-bd_sf"/>
</dbReference>
<feature type="region of interest" description="Disordered" evidence="11">
    <location>
        <begin position="577"/>
        <end position="598"/>
    </location>
</feature>
<evidence type="ECO:0000259" key="13">
    <source>
        <dbReference type="Pfam" id="PF07992"/>
    </source>
</evidence>
<keyword evidence="8" id="KW-0560">Oxidoreductase</keyword>
<keyword evidence="4" id="KW-0349">Heme</keyword>